<dbReference type="RefSeq" id="WP_104935299.1">
    <property type="nucleotide sequence ID" value="NZ_BSND01000012.1"/>
</dbReference>
<dbReference type="Proteomes" id="UP001161423">
    <property type="component" value="Unassembled WGS sequence"/>
</dbReference>
<dbReference type="CDD" id="cd06911">
    <property type="entry name" value="VirB9_CagX_TrbG"/>
    <property type="match status" value="1"/>
</dbReference>
<dbReference type="NCBIfam" id="TIGR02781">
    <property type="entry name" value="VirB9"/>
    <property type="match status" value="1"/>
</dbReference>
<keyword evidence="3" id="KW-0175">Coiled coil</keyword>
<evidence type="ECO:0000256" key="2">
    <source>
        <dbReference type="ARBA" id="ARBA00022729"/>
    </source>
</evidence>
<name>A0ABQ5TX88_9GAMM</name>
<organism evidence="5 6">
    <name type="scientific">Methylophaga thalassica</name>
    <dbReference type="NCBI Taxonomy" id="40223"/>
    <lineage>
        <taxon>Bacteria</taxon>
        <taxon>Pseudomonadati</taxon>
        <taxon>Pseudomonadota</taxon>
        <taxon>Gammaproteobacteria</taxon>
        <taxon>Thiotrichales</taxon>
        <taxon>Piscirickettsiaceae</taxon>
        <taxon>Methylophaga</taxon>
    </lineage>
</organism>
<evidence type="ECO:0000313" key="5">
    <source>
        <dbReference type="EMBL" id="GLQ00600.1"/>
    </source>
</evidence>
<evidence type="ECO:0000313" key="6">
    <source>
        <dbReference type="Proteomes" id="UP001161423"/>
    </source>
</evidence>
<comment type="similarity">
    <text evidence="1">Belongs to the TrbG/VirB9 family.</text>
</comment>
<reference evidence="5" key="2">
    <citation type="submission" date="2023-01" db="EMBL/GenBank/DDBJ databases">
        <title>Draft genome sequence of Methylophaga thalassica strain NBRC 102424.</title>
        <authorList>
            <person name="Sun Q."/>
            <person name="Mori K."/>
        </authorList>
    </citation>
    <scope>NUCLEOTIDE SEQUENCE</scope>
    <source>
        <strain evidence="5">NBRC 102424</strain>
    </source>
</reference>
<dbReference type="EMBL" id="BSND01000012">
    <property type="protein sequence ID" value="GLQ00600.1"/>
    <property type="molecule type" value="Genomic_DNA"/>
</dbReference>
<sequence>MNKLLSAITLSMLICGTVSAETTPEYGKYDPRVRVIEYNKADVTKLTTFFGVSTHIAFGADEKIIDIALGDPTAWEIIPRVSNLYIRPLADNPETNLTIITDKHSYQFALFTANRSETDKTAWQDPNLIYSLSFSYGDEEAEALRLQREKEALQAKLDDAETILKTQSDVEENIDYWVAGSEQISPTRAKDDGRFIYLTFSNNRDIPAIYEVDEFGEESLINTSVDGNTVVIHRMVKQLRLRKGNYVACLINRSFDLDGGKDNTTGTISTDVERTIKGAE</sequence>
<dbReference type="Gene3D" id="2.60.40.2500">
    <property type="match status" value="1"/>
</dbReference>
<dbReference type="InterPro" id="IPR010258">
    <property type="entry name" value="Conjugal_tfr_TrbG/VirB9/CagX"/>
</dbReference>
<keyword evidence="2 4" id="KW-0732">Signal</keyword>
<evidence type="ECO:0000256" key="4">
    <source>
        <dbReference type="SAM" id="SignalP"/>
    </source>
</evidence>
<keyword evidence="6" id="KW-1185">Reference proteome</keyword>
<reference evidence="5" key="1">
    <citation type="journal article" date="2014" name="Int. J. Syst. Evol. Microbiol.">
        <title>Complete genome of a new Firmicutes species belonging to the dominant human colonic microbiota ('Ruminococcus bicirculans') reveals two chromosomes and a selective capacity to utilize plant glucans.</title>
        <authorList>
            <consortium name="NISC Comparative Sequencing Program"/>
            <person name="Wegmann U."/>
            <person name="Louis P."/>
            <person name="Goesmann A."/>
            <person name="Henrissat B."/>
            <person name="Duncan S.H."/>
            <person name="Flint H.J."/>
        </authorList>
    </citation>
    <scope>NUCLEOTIDE SEQUENCE</scope>
    <source>
        <strain evidence="5">NBRC 102424</strain>
    </source>
</reference>
<feature type="coiled-coil region" evidence="3">
    <location>
        <begin position="136"/>
        <end position="170"/>
    </location>
</feature>
<dbReference type="InterPro" id="IPR014148">
    <property type="entry name" value="VirB9"/>
</dbReference>
<evidence type="ECO:0000256" key="3">
    <source>
        <dbReference type="SAM" id="Coils"/>
    </source>
</evidence>
<dbReference type="InterPro" id="IPR038161">
    <property type="entry name" value="VirB9/CagX/TrbG_C_sf"/>
</dbReference>
<feature type="signal peptide" evidence="4">
    <location>
        <begin position="1"/>
        <end position="20"/>
    </location>
</feature>
<evidence type="ECO:0000256" key="1">
    <source>
        <dbReference type="ARBA" id="ARBA00006135"/>
    </source>
</evidence>
<proteinExistence type="inferred from homology"/>
<feature type="chain" id="PRO_5046889513" evidence="4">
    <location>
        <begin position="21"/>
        <end position="280"/>
    </location>
</feature>
<accession>A0ABQ5TX88</accession>
<dbReference type="Pfam" id="PF03524">
    <property type="entry name" value="CagX"/>
    <property type="match status" value="1"/>
</dbReference>
<comment type="caution">
    <text evidence="5">The sequence shown here is derived from an EMBL/GenBank/DDBJ whole genome shotgun (WGS) entry which is preliminary data.</text>
</comment>
<gene>
    <name evidence="5" type="ORF">GCM10007891_24530</name>
</gene>
<dbReference type="InterPro" id="IPR033645">
    <property type="entry name" value="VirB9/CagX/TrbG_C"/>
</dbReference>
<protein>
    <submittedName>
        <fullName evidence="5">P-type conjugative transfer protein VirB9</fullName>
    </submittedName>
</protein>